<keyword evidence="3 6" id="KW-0853">WD repeat</keyword>
<dbReference type="PANTHER" id="PTHR19848">
    <property type="entry name" value="WD40 REPEAT PROTEIN"/>
    <property type="match status" value="1"/>
</dbReference>
<dbReference type="InterPro" id="IPR036322">
    <property type="entry name" value="WD40_repeat_dom_sf"/>
</dbReference>
<dbReference type="GO" id="GO:0007219">
    <property type="term" value="P:Notch signaling pathway"/>
    <property type="evidence" value="ECO:0007669"/>
    <property type="project" value="TreeGrafter"/>
</dbReference>
<evidence type="ECO:0000256" key="2">
    <source>
        <dbReference type="ARBA" id="ARBA00021107"/>
    </source>
</evidence>
<comment type="caution">
    <text evidence="8">The sequence shown here is derived from an EMBL/GenBank/DDBJ whole genome shotgun (WGS) entry which is preliminary data.</text>
</comment>
<keyword evidence="9" id="KW-1185">Reference proteome</keyword>
<feature type="repeat" description="WD" evidence="6">
    <location>
        <begin position="110"/>
        <end position="151"/>
    </location>
</feature>
<feature type="domain" description="NLE" evidence="7">
    <location>
        <begin position="18"/>
        <end position="77"/>
    </location>
</feature>
<dbReference type="CDD" id="cd00200">
    <property type="entry name" value="WD40"/>
    <property type="match status" value="1"/>
</dbReference>
<feature type="repeat" description="WD" evidence="6">
    <location>
        <begin position="353"/>
        <end position="394"/>
    </location>
</feature>
<dbReference type="GO" id="GO:0005730">
    <property type="term" value="C:nucleolus"/>
    <property type="evidence" value="ECO:0007669"/>
    <property type="project" value="UniProtKB-SubCell"/>
</dbReference>
<dbReference type="InterPro" id="IPR001632">
    <property type="entry name" value="WD40_G-protein_beta-like"/>
</dbReference>
<dbReference type="InterPro" id="IPR020472">
    <property type="entry name" value="WD40_PAC1"/>
</dbReference>
<dbReference type="InterPro" id="IPR012972">
    <property type="entry name" value="NLE"/>
</dbReference>
<dbReference type="PRINTS" id="PR00320">
    <property type="entry name" value="GPROTEINBRPT"/>
</dbReference>
<dbReference type="Pfam" id="PF08154">
    <property type="entry name" value="NLE"/>
    <property type="match status" value="1"/>
</dbReference>
<organism evidence="8 9">
    <name type="scientific">Camelus dromedarius</name>
    <name type="common">Dromedary</name>
    <name type="synonym">Arabian camel</name>
    <dbReference type="NCBI Taxonomy" id="9838"/>
    <lineage>
        <taxon>Eukaryota</taxon>
        <taxon>Metazoa</taxon>
        <taxon>Chordata</taxon>
        <taxon>Craniata</taxon>
        <taxon>Vertebrata</taxon>
        <taxon>Euteleostomi</taxon>
        <taxon>Mammalia</taxon>
        <taxon>Eutheria</taxon>
        <taxon>Laurasiatheria</taxon>
        <taxon>Artiodactyla</taxon>
        <taxon>Tylopoda</taxon>
        <taxon>Camelidae</taxon>
        <taxon>Camelus</taxon>
    </lineage>
</organism>
<dbReference type="Pfam" id="PF00400">
    <property type="entry name" value="WD40"/>
    <property type="match status" value="6"/>
</dbReference>
<dbReference type="SMART" id="SM00320">
    <property type="entry name" value="WD40"/>
    <property type="match status" value="7"/>
</dbReference>
<dbReference type="Proteomes" id="UP000299084">
    <property type="component" value="Unassembled WGS sequence"/>
</dbReference>
<comment type="subcellular location">
    <subcellularLocation>
        <location evidence="1">Nucleus</location>
        <location evidence="1">Nucleolus</location>
    </subcellularLocation>
</comment>
<dbReference type="InterPro" id="IPR001680">
    <property type="entry name" value="WD40_rpt"/>
</dbReference>
<dbReference type="InterPro" id="IPR015943">
    <property type="entry name" value="WD40/YVTN_repeat-like_dom_sf"/>
</dbReference>
<reference evidence="8 9" key="1">
    <citation type="journal article" date="2019" name="Mol. Ecol. Resour.">
        <title>Improving Illumina assemblies with Hi-C and long reads: an example with the North African dromedary.</title>
        <authorList>
            <person name="Elbers J.P."/>
            <person name="Rogers M.F."/>
            <person name="Perelman P.L."/>
            <person name="Proskuryakova A.A."/>
            <person name="Serdyukova N.A."/>
            <person name="Johnson W.E."/>
            <person name="Horin P."/>
            <person name="Corander J."/>
            <person name="Murphy D."/>
            <person name="Burger P.A."/>
        </authorList>
    </citation>
    <scope>NUCLEOTIDE SEQUENCE [LARGE SCALE GENOMIC DNA]</scope>
    <source>
        <strain evidence="8">Drom800</strain>
        <tissue evidence="8">Blood</tissue>
    </source>
</reference>
<evidence type="ECO:0000313" key="9">
    <source>
        <dbReference type="Proteomes" id="UP000299084"/>
    </source>
</evidence>
<dbReference type="EMBL" id="JWIN03000016">
    <property type="protein sequence ID" value="KAB1265150.1"/>
    <property type="molecule type" value="Genomic_DNA"/>
</dbReference>
<accession>A0A5N4D264</accession>
<dbReference type="PROSITE" id="PS50294">
    <property type="entry name" value="WD_REPEATS_REGION"/>
    <property type="match status" value="5"/>
</dbReference>
<keyword evidence="5" id="KW-0539">Nucleus</keyword>
<keyword evidence="4" id="KW-0677">Repeat</keyword>
<evidence type="ECO:0000256" key="5">
    <source>
        <dbReference type="ARBA" id="ARBA00023242"/>
    </source>
</evidence>
<feature type="repeat" description="WD" evidence="6">
    <location>
        <begin position="185"/>
        <end position="215"/>
    </location>
</feature>
<sequence length="425" mass="46471">MEAPAADEAAARDVQRLLVQFQDEGGQLLGSPFDVPVDITPDKLQLVCNALLAQEDPLPLAFYVHDTEIVSSLGRTLESQAVETEKVLDIIYQPQAVFRVRAVTRCTSSLEGHSEAVISVAFSPTGKYLASGSGDTSVRFWDLSTETPHFTCQGRNPECRYVASSSKDGSVRVWDTTAGRCERILTGHTQSVTCLRWGGDGLLYSASQDRTIKVWRAHDGVLCRTLQGHGHWVNTMALSTDYALRTGAFEPAEASVNARDLQGSLQELKERALSRYNLVRGQGPERLVSGSDDFTLFLWSPAEDKKPLARLTGHQALINQVLFSPDSRVVASASFDKSIKLWDGRTGKYLASLRGHVAAVYQIAWSADSRLLVSGSSDSTLKVWDVKAQKLATDLPGHADEVYAVDWSPDGQRVASGGKDKCLRM</sequence>
<name>A0A5N4D264_CAMDR</name>
<dbReference type="AlphaFoldDB" id="A0A5N4D264"/>
<dbReference type="PRINTS" id="PR00319">
    <property type="entry name" value="GPROTEINB"/>
</dbReference>
<dbReference type="Gene3D" id="2.130.10.10">
    <property type="entry name" value="YVTN repeat-like/Quinoprotein amine dehydrogenase"/>
    <property type="match status" value="1"/>
</dbReference>
<gene>
    <name evidence="8" type="ORF">Cadr_000019294</name>
</gene>
<dbReference type="GO" id="GO:0000027">
    <property type="term" value="P:ribosomal large subunit assembly"/>
    <property type="evidence" value="ECO:0007669"/>
    <property type="project" value="TreeGrafter"/>
</dbReference>
<evidence type="ECO:0000256" key="3">
    <source>
        <dbReference type="ARBA" id="ARBA00022574"/>
    </source>
</evidence>
<feature type="repeat" description="WD" evidence="6">
    <location>
        <begin position="395"/>
        <end position="425"/>
    </location>
</feature>
<evidence type="ECO:0000313" key="8">
    <source>
        <dbReference type="EMBL" id="KAB1265150.1"/>
    </source>
</evidence>
<dbReference type="PANTHER" id="PTHR19848:SF0">
    <property type="entry name" value="NOTCHLESS PROTEIN HOMOLOG 1"/>
    <property type="match status" value="1"/>
</dbReference>
<protein>
    <recommendedName>
        <fullName evidence="2">Notchless protein homolog 1</fullName>
    </recommendedName>
</protein>
<feature type="repeat" description="WD" evidence="6">
    <location>
        <begin position="156"/>
        <end position="184"/>
    </location>
</feature>
<dbReference type="PROSITE" id="PS00678">
    <property type="entry name" value="WD_REPEATS_1"/>
    <property type="match status" value="2"/>
</dbReference>
<evidence type="ECO:0000259" key="7">
    <source>
        <dbReference type="Pfam" id="PF08154"/>
    </source>
</evidence>
<proteinExistence type="predicted"/>
<dbReference type="PROSITE" id="PS50082">
    <property type="entry name" value="WD_REPEATS_2"/>
    <property type="match status" value="6"/>
</dbReference>
<dbReference type="SUPFAM" id="SSF50978">
    <property type="entry name" value="WD40 repeat-like"/>
    <property type="match status" value="1"/>
</dbReference>
<evidence type="ECO:0000256" key="1">
    <source>
        <dbReference type="ARBA" id="ARBA00004604"/>
    </source>
</evidence>
<evidence type="ECO:0000256" key="4">
    <source>
        <dbReference type="ARBA" id="ARBA00022737"/>
    </source>
</evidence>
<evidence type="ECO:0000256" key="6">
    <source>
        <dbReference type="PROSITE-ProRule" id="PRU00221"/>
    </source>
</evidence>
<feature type="repeat" description="WD" evidence="6">
    <location>
        <begin position="311"/>
        <end position="352"/>
    </location>
</feature>
<dbReference type="InterPro" id="IPR019775">
    <property type="entry name" value="WD40_repeat_CS"/>
</dbReference>